<evidence type="ECO:0000256" key="4">
    <source>
        <dbReference type="ARBA" id="ARBA00022989"/>
    </source>
</evidence>
<feature type="transmembrane region" description="Helical" evidence="6">
    <location>
        <begin position="121"/>
        <end position="137"/>
    </location>
</feature>
<dbReference type="PANTHER" id="PTHR32322:SF2">
    <property type="entry name" value="EAMA DOMAIN-CONTAINING PROTEIN"/>
    <property type="match status" value="1"/>
</dbReference>
<proteinExistence type="inferred from homology"/>
<evidence type="ECO:0000256" key="2">
    <source>
        <dbReference type="ARBA" id="ARBA00007362"/>
    </source>
</evidence>
<evidence type="ECO:0000256" key="6">
    <source>
        <dbReference type="SAM" id="Phobius"/>
    </source>
</evidence>
<feature type="transmembrane region" description="Helical" evidence="6">
    <location>
        <begin position="33"/>
        <end position="54"/>
    </location>
</feature>
<evidence type="ECO:0000313" key="8">
    <source>
        <dbReference type="EMBL" id="MDP5275983.1"/>
    </source>
</evidence>
<gene>
    <name evidence="8" type="ORF">Q5Y73_17935</name>
</gene>
<feature type="transmembrane region" description="Helical" evidence="6">
    <location>
        <begin position="269"/>
        <end position="286"/>
    </location>
</feature>
<organism evidence="8 9">
    <name type="scientific">Chengkuizengella axinellae</name>
    <dbReference type="NCBI Taxonomy" id="3064388"/>
    <lineage>
        <taxon>Bacteria</taxon>
        <taxon>Bacillati</taxon>
        <taxon>Bacillota</taxon>
        <taxon>Bacilli</taxon>
        <taxon>Bacillales</taxon>
        <taxon>Paenibacillaceae</taxon>
        <taxon>Chengkuizengella</taxon>
    </lineage>
</organism>
<sequence>MPRILFFILIILSLIWGGSFYFIKILLEDFGPWTIAFLRSSSGLITIVLIMLILRKPFELRKMPWFPLSFMALINTAIPWAFIAFSETRLSSNMASVLNATTPLWTIIIGIIFFRSATNRLQWVGLGIGLIGLIILLDVNPTSIISVDLLGFACMIAATICYGLGSQLSKRMLTGLSMYQITFCTLFIGSIGSGAVALSVESIAVSDILSWKNISVLIGLGGLGSGVAYVLFYYLVQKGSAEFATMVTYLVPATAIIWGYTLLGEEVKWTLLVGLFLVLGGVFLSTRQQTNKTIKDQSIKEHNVRDQFS</sequence>
<dbReference type="Proteomes" id="UP001231941">
    <property type="component" value="Unassembled WGS sequence"/>
</dbReference>
<accession>A0ABT9J3C8</accession>
<feature type="transmembrane region" description="Helical" evidence="6">
    <location>
        <begin position="216"/>
        <end position="236"/>
    </location>
</feature>
<feature type="domain" description="EamA" evidence="7">
    <location>
        <begin position="150"/>
        <end position="286"/>
    </location>
</feature>
<dbReference type="InterPro" id="IPR050638">
    <property type="entry name" value="AA-Vitamin_Transporters"/>
</dbReference>
<dbReference type="InterPro" id="IPR000620">
    <property type="entry name" value="EamA_dom"/>
</dbReference>
<evidence type="ECO:0000256" key="3">
    <source>
        <dbReference type="ARBA" id="ARBA00022692"/>
    </source>
</evidence>
<dbReference type="SUPFAM" id="SSF103481">
    <property type="entry name" value="Multidrug resistance efflux transporter EmrE"/>
    <property type="match status" value="2"/>
</dbReference>
<evidence type="ECO:0000259" key="7">
    <source>
        <dbReference type="Pfam" id="PF00892"/>
    </source>
</evidence>
<dbReference type="Pfam" id="PF00892">
    <property type="entry name" value="EamA"/>
    <property type="match status" value="2"/>
</dbReference>
<feature type="transmembrane region" description="Helical" evidence="6">
    <location>
        <begin position="97"/>
        <end position="114"/>
    </location>
</feature>
<keyword evidence="9" id="KW-1185">Reference proteome</keyword>
<keyword evidence="4 6" id="KW-1133">Transmembrane helix</keyword>
<dbReference type="EMBL" id="JAVAMP010000011">
    <property type="protein sequence ID" value="MDP5275983.1"/>
    <property type="molecule type" value="Genomic_DNA"/>
</dbReference>
<evidence type="ECO:0000313" key="9">
    <source>
        <dbReference type="Proteomes" id="UP001231941"/>
    </source>
</evidence>
<comment type="subcellular location">
    <subcellularLocation>
        <location evidence="1">Endomembrane system</location>
        <topology evidence="1">Multi-pass membrane protein</topology>
    </subcellularLocation>
</comment>
<feature type="transmembrane region" description="Helical" evidence="6">
    <location>
        <begin position="143"/>
        <end position="164"/>
    </location>
</feature>
<keyword evidence="5 6" id="KW-0472">Membrane</keyword>
<protein>
    <submittedName>
        <fullName evidence="8">DMT family transporter</fullName>
    </submittedName>
</protein>
<dbReference type="RefSeq" id="WP_305993293.1">
    <property type="nucleotide sequence ID" value="NZ_JAVAMP010000011.1"/>
</dbReference>
<feature type="transmembrane region" description="Helical" evidence="6">
    <location>
        <begin position="66"/>
        <end position="85"/>
    </location>
</feature>
<feature type="transmembrane region" description="Helical" evidence="6">
    <location>
        <begin position="243"/>
        <end position="263"/>
    </location>
</feature>
<dbReference type="InterPro" id="IPR037185">
    <property type="entry name" value="EmrE-like"/>
</dbReference>
<comment type="caution">
    <text evidence="8">The sequence shown here is derived from an EMBL/GenBank/DDBJ whole genome shotgun (WGS) entry which is preliminary data.</text>
</comment>
<keyword evidence="3 6" id="KW-0812">Transmembrane</keyword>
<comment type="similarity">
    <text evidence="2">Belongs to the EamA transporter family.</text>
</comment>
<name>A0ABT9J3C8_9BACL</name>
<reference evidence="8 9" key="1">
    <citation type="submission" date="2023-08" db="EMBL/GenBank/DDBJ databases">
        <authorList>
            <person name="Park J.-S."/>
        </authorList>
    </citation>
    <scope>NUCLEOTIDE SEQUENCE [LARGE SCALE GENOMIC DNA]</scope>
    <source>
        <strain evidence="8 9">2205SS18-9</strain>
    </source>
</reference>
<evidence type="ECO:0000256" key="1">
    <source>
        <dbReference type="ARBA" id="ARBA00004127"/>
    </source>
</evidence>
<feature type="transmembrane region" description="Helical" evidence="6">
    <location>
        <begin position="176"/>
        <end position="196"/>
    </location>
</feature>
<evidence type="ECO:0000256" key="5">
    <source>
        <dbReference type="ARBA" id="ARBA00023136"/>
    </source>
</evidence>
<feature type="domain" description="EamA" evidence="7">
    <location>
        <begin position="7"/>
        <end position="137"/>
    </location>
</feature>
<dbReference type="PANTHER" id="PTHR32322">
    <property type="entry name" value="INNER MEMBRANE TRANSPORTER"/>
    <property type="match status" value="1"/>
</dbReference>